<organism evidence="1">
    <name type="scientific">viral metagenome</name>
    <dbReference type="NCBI Taxonomy" id="1070528"/>
    <lineage>
        <taxon>unclassified sequences</taxon>
        <taxon>metagenomes</taxon>
        <taxon>organismal metagenomes</taxon>
    </lineage>
</organism>
<name>A0A6M3LDH3_9ZZZZ</name>
<evidence type="ECO:0000313" key="1">
    <source>
        <dbReference type="EMBL" id="QJA91241.1"/>
    </source>
</evidence>
<proteinExistence type="predicted"/>
<sequence length="67" mass="7392">MASRSTRNKVRFQAVSALADLRRAEIHLTQLASLADERSDYINSSLPELIASLSFVIGALDKFQEGL</sequence>
<reference evidence="1" key="1">
    <citation type="submission" date="2020-03" db="EMBL/GenBank/DDBJ databases">
        <title>The deep terrestrial virosphere.</title>
        <authorList>
            <person name="Holmfeldt K."/>
            <person name="Nilsson E."/>
            <person name="Simone D."/>
            <person name="Lopez-Fernandez M."/>
            <person name="Wu X."/>
            <person name="de Brujin I."/>
            <person name="Lundin D."/>
            <person name="Andersson A."/>
            <person name="Bertilsson S."/>
            <person name="Dopson M."/>
        </authorList>
    </citation>
    <scope>NUCLEOTIDE SEQUENCE</scope>
    <source>
        <strain evidence="1">MM415B03426</strain>
    </source>
</reference>
<gene>
    <name evidence="1" type="ORF">MM415B03426_0007</name>
</gene>
<dbReference type="EMBL" id="MT142972">
    <property type="protein sequence ID" value="QJA91241.1"/>
    <property type="molecule type" value="Genomic_DNA"/>
</dbReference>
<accession>A0A6M3LDH3</accession>
<dbReference type="AlphaFoldDB" id="A0A6M3LDH3"/>
<protein>
    <submittedName>
        <fullName evidence="1">Uncharacterized protein</fullName>
    </submittedName>
</protein>